<dbReference type="EC" id="2.3.-.-" evidence="2"/>
<keyword evidence="2" id="KW-0808">Transferase</keyword>
<feature type="domain" description="N-acetyltransferase" evidence="1">
    <location>
        <begin position="26"/>
        <end position="191"/>
    </location>
</feature>
<dbReference type="EMBL" id="CP165727">
    <property type="protein sequence ID" value="XDV65517.1"/>
    <property type="molecule type" value="Genomic_DNA"/>
</dbReference>
<evidence type="ECO:0000259" key="1">
    <source>
        <dbReference type="PROSITE" id="PS51186"/>
    </source>
</evidence>
<dbReference type="RefSeq" id="WP_369778487.1">
    <property type="nucleotide sequence ID" value="NZ_CP165727.1"/>
</dbReference>
<dbReference type="GO" id="GO:0008999">
    <property type="term" value="F:protein-N-terminal-alanine acetyltransferase activity"/>
    <property type="evidence" value="ECO:0007669"/>
    <property type="project" value="TreeGrafter"/>
</dbReference>
<dbReference type="PROSITE" id="PS51186">
    <property type="entry name" value="GNAT"/>
    <property type="match status" value="1"/>
</dbReference>
<name>A0AB39Y8V5_9ACTN</name>
<dbReference type="InterPro" id="IPR051908">
    <property type="entry name" value="Ribosomal_N-acetyltransferase"/>
</dbReference>
<dbReference type="Gene3D" id="3.40.630.30">
    <property type="match status" value="1"/>
</dbReference>
<keyword evidence="2" id="KW-0012">Acyltransferase</keyword>
<dbReference type="InterPro" id="IPR016181">
    <property type="entry name" value="Acyl_CoA_acyltransferase"/>
</dbReference>
<sequence length="191" mass="20773">MTLAPAVPPGRMAALPQPVLDLPGVLHLRPWTPYDAPALVESCHDPEIRHWNRPALLSPAEAVARIERWQERWHAEKAAIWAVAPASGGLPVGLIGLGDLDLAGGSGEFLYWLLPAGRGSGVMVEATARVTRWAFEELGLHRLRITHSVANPASCRIATKAGFPLEGTMRGALLHADGWHDEHLHARLRTD</sequence>
<dbReference type="InterPro" id="IPR000182">
    <property type="entry name" value="GNAT_dom"/>
</dbReference>
<dbReference type="GO" id="GO:0005737">
    <property type="term" value="C:cytoplasm"/>
    <property type="evidence" value="ECO:0007669"/>
    <property type="project" value="TreeGrafter"/>
</dbReference>
<evidence type="ECO:0000313" key="2">
    <source>
        <dbReference type="EMBL" id="XDV65517.1"/>
    </source>
</evidence>
<accession>A0AB39Y8V5</accession>
<dbReference type="GO" id="GO:1990189">
    <property type="term" value="F:protein N-terminal-serine acetyltransferase activity"/>
    <property type="evidence" value="ECO:0007669"/>
    <property type="project" value="TreeGrafter"/>
</dbReference>
<protein>
    <submittedName>
        <fullName evidence="2">GNAT family N-acetyltransferase</fullName>
        <ecNumber evidence="2">2.3.-.-</ecNumber>
    </submittedName>
</protein>
<dbReference type="PANTHER" id="PTHR43441">
    <property type="entry name" value="RIBOSOMAL-PROTEIN-SERINE ACETYLTRANSFERASE"/>
    <property type="match status" value="1"/>
</dbReference>
<organism evidence="2">
    <name type="scientific">Streptomyces sp. R33</name>
    <dbReference type="NCBI Taxonomy" id="3238629"/>
    <lineage>
        <taxon>Bacteria</taxon>
        <taxon>Bacillati</taxon>
        <taxon>Actinomycetota</taxon>
        <taxon>Actinomycetes</taxon>
        <taxon>Kitasatosporales</taxon>
        <taxon>Streptomycetaceae</taxon>
        <taxon>Streptomyces</taxon>
    </lineage>
</organism>
<proteinExistence type="predicted"/>
<reference evidence="2" key="1">
    <citation type="submission" date="2024-08" db="EMBL/GenBank/DDBJ databases">
        <authorList>
            <person name="Yu S.T."/>
        </authorList>
    </citation>
    <scope>NUCLEOTIDE SEQUENCE</scope>
    <source>
        <strain evidence="2">R33</strain>
    </source>
</reference>
<dbReference type="AlphaFoldDB" id="A0AB39Y8V5"/>
<dbReference type="SUPFAM" id="SSF55729">
    <property type="entry name" value="Acyl-CoA N-acyltransferases (Nat)"/>
    <property type="match status" value="1"/>
</dbReference>
<dbReference type="Pfam" id="PF13302">
    <property type="entry name" value="Acetyltransf_3"/>
    <property type="match status" value="1"/>
</dbReference>
<gene>
    <name evidence="2" type="ORF">AB5J51_22525</name>
</gene>
<dbReference type="PANTHER" id="PTHR43441:SF10">
    <property type="entry name" value="ACETYLTRANSFERASE"/>
    <property type="match status" value="1"/>
</dbReference>